<evidence type="ECO:0000313" key="2">
    <source>
        <dbReference type="Proteomes" id="UP000479710"/>
    </source>
</evidence>
<reference evidence="1 2" key="1">
    <citation type="submission" date="2019-11" db="EMBL/GenBank/DDBJ databases">
        <title>Whole genome sequence of Oryza granulata.</title>
        <authorList>
            <person name="Li W."/>
        </authorList>
    </citation>
    <scope>NUCLEOTIDE SEQUENCE [LARGE SCALE GENOMIC DNA]</scope>
    <source>
        <strain evidence="2">cv. Menghai</strain>
        <tissue evidence="1">Leaf</tissue>
    </source>
</reference>
<keyword evidence="2" id="KW-1185">Reference proteome</keyword>
<dbReference type="AlphaFoldDB" id="A0A6G1BLT0"/>
<sequence length="75" mass="8073">MAKGTNRRECIQNLSVFSRRATATRQAGWTPARTPTSSRLSWAQLVAARSDSDGSTLARVLQGRERRGLDGAGGV</sequence>
<comment type="caution">
    <text evidence="1">The sequence shown here is derived from an EMBL/GenBank/DDBJ whole genome shotgun (WGS) entry which is preliminary data.</text>
</comment>
<organism evidence="1 2">
    <name type="scientific">Oryza meyeriana var. granulata</name>
    <dbReference type="NCBI Taxonomy" id="110450"/>
    <lineage>
        <taxon>Eukaryota</taxon>
        <taxon>Viridiplantae</taxon>
        <taxon>Streptophyta</taxon>
        <taxon>Embryophyta</taxon>
        <taxon>Tracheophyta</taxon>
        <taxon>Spermatophyta</taxon>
        <taxon>Magnoliopsida</taxon>
        <taxon>Liliopsida</taxon>
        <taxon>Poales</taxon>
        <taxon>Poaceae</taxon>
        <taxon>BOP clade</taxon>
        <taxon>Oryzoideae</taxon>
        <taxon>Oryzeae</taxon>
        <taxon>Oryzinae</taxon>
        <taxon>Oryza</taxon>
        <taxon>Oryza meyeriana</taxon>
    </lineage>
</organism>
<evidence type="ECO:0000313" key="1">
    <source>
        <dbReference type="EMBL" id="KAF0888866.1"/>
    </source>
</evidence>
<accession>A0A6G1BLT0</accession>
<dbReference type="Proteomes" id="UP000479710">
    <property type="component" value="Unassembled WGS sequence"/>
</dbReference>
<proteinExistence type="predicted"/>
<gene>
    <name evidence="1" type="ORF">E2562_019375</name>
</gene>
<protein>
    <submittedName>
        <fullName evidence="1">Uncharacterized protein</fullName>
    </submittedName>
</protein>
<name>A0A6G1BLT0_9ORYZ</name>
<dbReference type="EMBL" id="SPHZ02000012">
    <property type="protein sequence ID" value="KAF0888866.1"/>
    <property type="molecule type" value="Genomic_DNA"/>
</dbReference>